<reference evidence="1 2" key="1">
    <citation type="submission" date="2020-08" db="EMBL/GenBank/DDBJ databases">
        <title>Genomic Encyclopedia of Type Strains, Phase IV (KMG-IV): sequencing the most valuable type-strain genomes for metagenomic binning, comparative biology and taxonomic classification.</title>
        <authorList>
            <person name="Goeker M."/>
        </authorList>
    </citation>
    <scope>NUCLEOTIDE SEQUENCE [LARGE SCALE GENOMIC DNA]</scope>
    <source>
        <strain evidence="1 2">DSM 27165</strain>
    </source>
</reference>
<dbReference type="InterPro" id="IPR021815">
    <property type="entry name" value="TsiV"/>
</dbReference>
<evidence type="ECO:0000313" key="1">
    <source>
        <dbReference type="EMBL" id="MBB5018718.1"/>
    </source>
</evidence>
<name>A0A840MJA5_9PROT</name>
<sequence>MVDLKLPVIPDEPPADWAAYWKENAQLMLLPGRLLYPNGPQDYIGLAVCVKATLNFHGAHLPEVRAAIADCFEEYVAVAGEHLKWGANEGDVPRNFRRMKSFRAKLEKMGKNDELGYYCWSGEEPDSTGFYTFNVIGMRAWQVAQHPRWGSNILEFSLPITSLDEQPTLMIQLFLSFCRKLKPFSGYAGFGLNVSVTKGYENQRMEYYLSQQMNGLDVGCVWGELPDGIKTVSWLTVVNQTIRDEFGTLMNWRSELPPLWYAFYDYGAGMVIQAGPRPEVAPVATDPKPPAYVLVNHCLQPYRAPLAKSFHAGGDDMAFDCIATQEWLRRFDVPDEALMQYKTALLYTPKLTPATTLPERL</sequence>
<comment type="caution">
    <text evidence="1">The sequence shown here is derived from an EMBL/GenBank/DDBJ whole genome shotgun (WGS) entry which is preliminary data.</text>
</comment>
<proteinExistence type="predicted"/>
<organism evidence="1 2">
    <name type="scientific">Chitinivorax tropicus</name>
    <dbReference type="NCBI Taxonomy" id="714531"/>
    <lineage>
        <taxon>Bacteria</taxon>
        <taxon>Pseudomonadati</taxon>
        <taxon>Pseudomonadota</taxon>
        <taxon>Betaproteobacteria</taxon>
        <taxon>Chitinivorax</taxon>
    </lineage>
</organism>
<gene>
    <name evidence="1" type="ORF">HNQ59_002011</name>
</gene>
<evidence type="ECO:0000313" key="2">
    <source>
        <dbReference type="Proteomes" id="UP000575898"/>
    </source>
</evidence>
<dbReference type="Pfam" id="PF11876">
    <property type="entry name" value="TsiV"/>
    <property type="match status" value="1"/>
</dbReference>
<dbReference type="Proteomes" id="UP000575898">
    <property type="component" value="Unassembled WGS sequence"/>
</dbReference>
<accession>A0A840MJA5</accession>
<dbReference type="RefSeq" id="WP_184038446.1">
    <property type="nucleotide sequence ID" value="NZ_JACHHY010000011.1"/>
</dbReference>
<evidence type="ECO:0008006" key="3">
    <source>
        <dbReference type="Google" id="ProtNLM"/>
    </source>
</evidence>
<dbReference type="AlphaFoldDB" id="A0A840MJA5"/>
<keyword evidence="2" id="KW-1185">Reference proteome</keyword>
<dbReference type="EMBL" id="JACHHY010000011">
    <property type="protein sequence ID" value="MBB5018718.1"/>
    <property type="molecule type" value="Genomic_DNA"/>
</dbReference>
<protein>
    <recommendedName>
        <fullName evidence="3">DUF3396 domain-containing protein</fullName>
    </recommendedName>
</protein>